<protein>
    <recommendedName>
        <fullName evidence="4">Lipoprotein</fullName>
    </recommendedName>
</protein>
<evidence type="ECO:0000256" key="1">
    <source>
        <dbReference type="SAM" id="SignalP"/>
    </source>
</evidence>
<dbReference type="STRING" id="554343.AS194_05105"/>
<dbReference type="PROSITE" id="PS51257">
    <property type="entry name" value="PROKAR_LIPOPROTEIN"/>
    <property type="match status" value="1"/>
</dbReference>
<gene>
    <name evidence="2" type="ORF">AS194_05105</name>
</gene>
<dbReference type="EMBL" id="LNDJ01000047">
    <property type="protein sequence ID" value="KRU23309.1"/>
    <property type="molecule type" value="Genomic_DNA"/>
</dbReference>
<feature type="chain" id="PRO_5006669102" description="Lipoprotein" evidence="1">
    <location>
        <begin position="20"/>
        <end position="192"/>
    </location>
</feature>
<organism evidence="2 3">
    <name type="scientific">Psychrobacter piscatorii</name>
    <dbReference type="NCBI Taxonomy" id="554343"/>
    <lineage>
        <taxon>Bacteria</taxon>
        <taxon>Pseudomonadati</taxon>
        <taxon>Pseudomonadota</taxon>
        <taxon>Gammaproteobacteria</taxon>
        <taxon>Moraxellales</taxon>
        <taxon>Moraxellaceae</taxon>
        <taxon>Psychrobacter</taxon>
    </lineage>
</organism>
<name>A0A0T6DUV8_9GAMM</name>
<reference evidence="2 3" key="1">
    <citation type="submission" date="2015-11" db="EMBL/GenBank/DDBJ databases">
        <title>Permanent draft genome of Psychrobacter piscatorii LQ58.</title>
        <authorList>
            <person name="Zhou M."/>
            <person name="Dong B."/>
            <person name="Liu Q."/>
        </authorList>
    </citation>
    <scope>NUCLEOTIDE SEQUENCE [LARGE SCALE GENOMIC DNA]</scope>
    <source>
        <strain evidence="2 3">LQ58</strain>
    </source>
</reference>
<sequence length="192" mass="21162">MKKLLAVGLALILSGCGGGYDSLPPQVSDGNGGTIGAGGTFPADKGDWKYRSVSNEDGVFSLSASIYATNTYTVPKYPNLKQRSWIELEKRKMADETISKRFTIFAPEQVKCTPSCDIRIRFNGGISAYSFEQRVDGVLTPINEQLSAELFDKTTQSNRATVYLPIVGLSDEVESEFNLRGYDEDKMKFTDE</sequence>
<evidence type="ECO:0008006" key="4">
    <source>
        <dbReference type="Google" id="ProtNLM"/>
    </source>
</evidence>
<dbReference type="AlphaFoldDB" id="A0A0T6DUV8"/>
<keyword evidence="1" id="KW-0732">Signal</keyword>
<dbReference type="Proteomes" id="UP000051202">
    <property type="component" value="Unassembled WGS sequence"/>
</dbReference>
<dbReference type="RefSeq" id="WP_058023944.1">
    <property type="nucleotide sequence ID" value="NZ_LNDJ01000047.1"/>
</dbReference>
<comment type="caution">
    <text evidence="2">The sequence shown here is derived from an EMBL/GenBank/DDBJ whole genome shotgun (WGS) entry which is preliminary data.</text>
</comment>
<evidence type="ECO:0000313" key="3">
    <source>
        <dbReference type="Proteomes" id="UP000051202"/>
    </source>
</evidence>
<proteinExistence type="predicted"/>
<evidence type="ECO:0000313" key="2">
    <source>
        <dbReference type="EMBL" id="KRU23309.1"/>
    </source>
</evidence>
<feature type="signal peptide" evidence="1">
    <location>
        <begin position="1"/>
        <end position="19"/>
    </location>
</feature>
<accession>A0A0T6DUV8</accession>
<keyword evidence="3" id="KW-1185">Reference proteome</keyword>